<dbReference type="GeneID" id="87887614"/>
<feature type="compositionally biased region" description="Basic and acidic residues" evidence="1">
    <location>
        <begin position="323"/>
        <end position="337"/>
    </location>
</feature>
<feature type="non-terminal residue" evidence="2">
    <location>
        <position position="563"/>
    </location>
</feature>
<feature type="compositionally biased region" description="Pro residues" evidence="1">
    <location>
        <begin position="421"/>
        <end position="432"/>
    </location>
</feature>
<accession>A0AAJ0GZB7</accession>
<reference evidence="2" key="2">
    <citation type="submission" date="2023-06" db="EMBL/GenBank/DDBJ databases">
        <authorList>
            <consortium name="Lawrence Berkeley National Laboratory"/>
            <person name="Mondo S.J."/>
            <person name="Hensen N."/>
            <person name="Bonometti L."/>
            <person name="Westerberg I."/>
            <person name="Brannstrom I.O."/>
            <person name="Guillou S."/>
            <person name="Cros-Aarteil S."/>
            <person name="Calhoun S."/>
            <person name="Haridas S."/>
            <person name="Kuo A."/>
            <person name="Pangilinan J."/>
            <person name="Riley R."/>
            <person name="Labutti K."/>
            <person name="Andreopoulos B."/>
            <person name="Lipzen A."/>
            <person name="Chen C."/>
            <person name="Yanf M."/>
            <person name="Daum C."/>
            <person name="Ng V."/>
            <person name="Clum A."/>
            <person name="Steindorff A."/>
            <person name="Ohm R."/>
            <person name="Martin F."/>
            <person name="Silar P."/>
            <person name="Natvig D."/>
            <person name="Lalanne C."/>
            <person name="Gautier V."/>
            <person name="Ament-Velasquez S.L."/>
            <person name="Kruys A."/>
            <person name="Hutchinson M.I."/>
            <person name="Powell A.J."/>
            <person name="Barry K."/>
            <person name="Miller A.N."/>
            <person name="Grigoriev I.V."/>
            <person name="Debuchy R."/>
            <person name="Gladieux P."/>
            <person name="Thoren M.H."/>
            <person name="Johannesson H."/>
        </authorList>
    </citation>
    <scope>NUCLEOTIDE SEQUENCE</scope>
    <source>
        <strain evidence="2">CBS 333.67</strain>
    </source>
</reference>
<sequence length="563" mass="62932">MVQVGICPAPALQSFSILAADLHKSTRPPISIDSPLCPCCNLALGISSLARLFWIQSQPLIMVLSLGTSSRGRGPARTSVSIDDDECAVFSDAESVSRCSTASYDFSRTPGRQDCAPVFCVKEGEQDKHVYEAWNIHYFPRKRETVDGFRVLGVNIEHYEEFRGRTDVRPQPSSQSELAGIHMRGIEEFGTKQKRCWATRPFRGKGKTYEQDLEERCARLPGDVKDAIVRLLFNRGSASSTRFRARTWTVVCMQEQQRHRFAQTDSTAVRRHKFRFWKNPDREEPLLYSVVIRGHETSAATDEDGITSFAPFSNPWRHADNAEFRRRVREQRDERDTLRRKRRTSAPLHPTRARSASPPSYQSMSVRSRYGSPSPSSLNNRYESPPPYRRYTRSESPVRSRSPSARIRIRRRSNSHLDEAPTPPLSFTPPPAVAGYSRPPVVSVPLPEIHGNPCLPRPPFAPNGFLRSPTPNTTTPGLQIPGNCVACRASPACRHCPTLGPCRRPLMWWGGICYHPPCILCARSHPPAPAPMSMSPVPGPAAGMPVPCRCRLAVPPPPPPPPP</sequence>
<organism evidence="2 3">
    <name type="scientific">Chaetomium strumarium</name>
    <dbReference type="NCBI Taxonomy" id="1170767"/>
    <lineage>
        <taxon>Eukaryota</taxon>
        <taxon>Fungi</taxon>
        <taxon>Dikarya</taxon>
        <taxon>Ascomycota</taxon>
        <taxon>Pezizomycotina</taxon>
        <taxon>Sordariomycetes</taxon>
        <taxon>Sordariomycetidae</taxon>
        <taxon>Sordariales</taxon>
        <taxon>Chaetomiaceae</taxon>
        <taxon>Chaetomium</taxon>
    </lineage>
</organism>
<dbReference type="Proteomes" id="UP001273166">
    <property type="component" value="Unassembled WGS sequence"/>
</dbReference>
<feature type="region of interest" description="Disordered" evidence="1">
    <location>
        <begin position="323"/>
        <end position="432"/>
    </location>
</feature>
<keyword evidence="3" id="KW-1185">Reference proteome</keyword>
<name>A0AAJ0GZB7_9PEZI</name>
<gene>
    <name evidence="2" type="ORF">B0T15DRAFT_524628</name>
</gene>
<dbReference type="RefSeq" id="XP_062724310.1">
    <property type="nucleotide sequence ID" value="XM_062868785.1"/>
</dbReference>
<protein>
    <submittedName>
        <fullName evidence="2">Uncharacterized protein</fullName>
    </submittedName>
</protein>
<dbReference type="EMBL" id="JAUDZG010000002">
    <property type="protein sequence ID" value="KAK3308530.1"/>
    <property type="molecule type" value="Genomic_DNA"/>
</dbReference>
<proteinExistence type="predicted"/>
<feature type="compositionally biased region" description="Polar residues" evidence="1">
    <location>
        <begin position="357"/>
        <end position="382"/>
    </location>
</feature>
<comment type="caution">
    <text evidence="2">The sequence shown here is derived from an EMBL/GenBank/DDBJ whole genome shotgun (WGS) entry which is preliminary data.</text>
</comment>
<evidence type="ECO:0000313" key="2">
    <source>
        <dbReference type="EMBL" id="KAK3308530.1"/>
    </source>
</evidence>
<evidence type="ECO:0000313" key="3">
    <source>
        <dbReference type="Proteomes" id="UP001273166"/>
    </source>
</evidence>
<reference evidence="2" key="1">
    <citation type="journal article" date="2023" name="Mol. Phylogenet. Evol.">
        <title>Genome-scale phylogeny and comparative genomics of the fungal order Sordariales.</title>
        <authorList>
            <person name="Hensen N."/>
            <person name="Bonometti L."/>
            <person name="Westerberg I."/>
            <person name="Brannstrom I.O."/>
            <person name="Guillou S."/>
            <person name="Cros-Aarteil S."/>
            <person name="Calhoun S."/>
            <person name="Haridas S."/>
            <person name="Kuo A."/>
            <person name="Mondo S."/>
            <person name="Pangilinan J."/>
            <person name="Riley R."/>
            <person name="LaButti K."/>
            <person name="Andreopoulos B."/>
            <person name="Lipzen A."/>
            <person name="Chen C."/>
            <person name="Yan M."/>
            <person name="Daum C."/>
            <person name="Ng V."/>
            <person name="Clum A."/>
            <person name="Steindorff A."/>
            <person name="Ohm R.A."/>
            <person name="Martin F."/>
            <person name="Silar P."/>
            <person name="Natvig D.O."/>
            <person name="Lalanne C."/>
            <person name="Gautier V."/>
            <person name="Ament-Velasquez S.L."/>
            <person name="Kruys A."/>
            <person name="Hutchinson M.I."/>
            <person name="Powell A.J."/>
            <person name="Barry K."/>
            <person name="Miller A.N."/>
            <person name="Grigoriev I.V."/>
            <person name="Debuchy R."/>
            <person name="Gladieux P."/>
            <person name="Hiltunen Thoren M."/>
            <person name="Johannesson H."/>
        </authorList>
    </citation>
    <scope>NUCLEOTIDE SEQUENCE</scope>
    <source>
        <strain evidence="2">CBS 333.67</strain>
    </source>
</reference>
<dbReference type="AlphaFoldDB" id="A0AAJ0GZB7"/>
<evidence type="ECO:0000256" key="1">
    <source>
        <dbReference type="SAM" id="MobiDB-lite"/>
    </source>
</evidence>